<dbReference type="EMBL" id="FONY01000015">
    <property type="protein sequence ID" value="SFF09182.1"/>
    <property type="molecule type" value="Genomic_DNA"/>
</dbReference>
<proteinExistence type="predicted"/>
<reference evidence="1 2" key="1">
    <citation type="submission" date="2016-10" db="EMBL/GenBank/DDBJ databases">
        <authorList>
            <person name="de Groot N.N."/>
        </authorList>
    </citation>
    <scope>NUCLEOTIDE SEQUENCE [LARGE SCALE GENOMIC DNA]</scope>
    <source>
        <strain>GEY</strain>
        <strain evidence="2">DSM 9560</strain>
    </source>
</reference>
<dbReference type="AlphaFoldDB" id="A0A1I2FUY2"/>
<name>A0A1I2FUY2_9BACT</name>
<evidence type="ECO:0000313" key="1">
    <source>
        <dbReference type="EMBL" id="SFF09182.1"/>
    </source>
</evidence>
<organism evidence="1 2">
    <name type="scientific">Thermoflexibacter ruber</name>
    <dbReference type="NCBI Taxonomy" id="1003"/>
    <lineage>
        <taxon>Bacteria</taxon>
        <taxon>Pseudomonadati</taxon>
        <taxon>Bacteroidota</taxon>
        <taxon>Cytophagia</taxon>
        <taxon>Cytophagales</taxon>
        <taxon>Thermoflexibacteraceae</taxon>
        <taxon>Thermoflexibacter</taxon>
    </lineage>
</organism>
<accession>A0A1I2FUY2</accession>
<sequence>MKKICKNRFPKILFFIQTLFIVSCISTSKDPEQEYINFKKFLQEEVKLRQSSKNRYLIFLLREENCSCKEANLHFVNKIIENNTDFDIVIIVKKEKDSKIQNAFTAKDRVLTYFEDETKLLEKHGNIFVVDKVFVLENEKLTRVFHLDKEHYEDIEKFLNVADE</sequence>
<dbReference type="PROSITE" id="PS51257">
    <property type="entry name" value="PROKAR_LIPOPROTEIN"/>
    <property type="match status" value="1"/>
</dbReference>
<evidence type="ECO:0008006" key="3">
    <source>
        <dbReference type="Google" id="ProtNLM"/>
    </source>
</evidence>
<evidence type="ECO:0000313" key="2">
    <source>
        <dbReference type="Proteomes" id="UP000199513"/>
    </source>
</evidence>
<dbReference type="STRING" id="1003.SAMN04488541_101586"/>
<protein>
    <recommendedName>
        <fullName evidence="3">AhpC/TSA family protein</fullName>
    </recommendedName>
</protein>
<gene>
    <name evidence="1" type="ORF">SAMN04488541_101586</name>
</gene>
<dbReference type="Proteomes" id="UP000199513">
    <property type="component" value="Unassembled WGS sequence"/>
</dbReference>
<keyword evidence="2" id="KW-1185">Reference proteome</keyword>